<dbReference type="Pfam" id="PF01593">
    <property type="entry name" value="Amino_oxidase"/>
    <property type="match status" value="1"/>
</dbReference>
<accession>A0A5C1DD82</accession>
<keyword evidence="4 8" id="KW-0560">Oxidoreductase</keyword>
<evidence type="ECO:0000256" key="3">
    <source>
        <dbReference type="ARBA" id="ARBA00022827"/>
    </source>
</evidence>
<dbReference type="GO" id="GO:0006783">
    <property type="term" value="P:heme biosynthetic process"/>
    <property type="evidence" value="ECO:0007669"/>
    <property type="project" value="UniProtKB-KW"/>
</dbReference>
<dbReference type="InterPro" id="IPR004572">
    <property type="entry name" value="Protoporphyrinogen_oxidase"/>
</dbReference>
<evidence type="ECO:0000256" key="5">
    <source>
        <dbReference type="ARBA" id="ARBA00023133"/>
    </source>
</evidence>
<evidence type="ECO:0000256" key="4">
    <source>
        <dbReference type="ARBA" id="ARBA00023002"/>
    </source>
</evidence>
<dbReference type="KEGG" id="chrm:FYK34_03455"/>
<sequence length="524" mass="57211">MPAWAGGFSFFPFSSGMKPAAQGGRRHVWGGGKAGWEPRQGRDSPNCSNQKRVVSFYYACLLMTINWRGDGPRIILADELFCGRGIMIAVIGAGVSGLSCAWWLQQQGAAVRVYEADERVGGKVLTERDEALREEGPHTLLADEELLQWLARLDLRPIWPSRAGSARHVLLDGCYHRLPDGPLQLLGGDLLSWRSKWKVLGGMLRPGVDSAGLDSVATFCDSRFGREVLSKVMEPMVGGVFAGDPRELRLEEALPELAEAAQCRGPFLGGLLRMRKRMGRRRVCTLQGGLQQLPLRLAAELDVRLNCPVTALRRDGAGWRLRTMAGWEHAEQVVLALPASQAAALLHPLAPALADACRRIPYAPLAVVSTLLEADALEWPLEGGGALHPETEGMLTLGHLSVSTSYPHVCPDGTRLLTSFIGGRRHPELLALSDEELLARLNREMLERFGLRARPLSQRVTRWTSALPQGTALQSRVRRMAQPLAGQGVHVCANWLDGVSLADCLRKGRRLADRLGGVGQPGFA</sequence>
<dbReference type="InterPro" id="IPR036188">
    <property type="entry name" value="FAD/NAD-bd_sf"/>
</dbReference>
<dbReference type="EC" id="1.3.3.4" evidence="8"/>
<dbReference type="Proteomes" id="UP000322079">
    <property type="component" value="Chromosome"/>
</dbReference>
<gene>
    <name evidence="8" type="primary">hemG</name>
    <name evidence="8" type="ORF">FYK34_03455</name>
</gene>
<keyword evidence="9" id="KW-1185">Reference proteome</keyword>
<keyword evidence="2" id="KW-0285">Flavoprotein</keyword>
<keyword evidence="3" id="KW-0274">FAD</keyword>
<evidence type="ECO:0000256" key="6">
    <source>
        <dbReference type="ARBA" id="ARBA00023444"/>
    </source>
</evidence>
<keyword evidence="5" id="KW-0350">Heme biosynthesis</keyword>
<dbReference type="Gene3D" id="3.90.660.20">
    <property type="entry name" value="Protoporphyrinogen oxidase, mitochondrial, domain 2"/>
    <property type="match status" value="1"/>
</dbReference>
<organism evidence="8 9">
    <name type="scientific">Chromobacterium paludis</name>
    <dbReference type="NCBI Taxonomy" id="2605945"/>
    <lineage>
        <taxon>Bacteria</taxon>
        <taxon>Pseudomonadati</taxon>
        <taxon>Pseudomonadota</taxon>
        <taxon>Betaproteobacteria</taxon>
        <taxon>Neisseriales</taxon>
        <taxon>Chromobacteriaceae</taxon>
        <taxon>Chromobacterium</taxon>
    </lineage>
</organism>
<dbReference type="PANTHER" id="PTHR42923">
    <property type="entry name" value="PROTOPORPHYRINOGEN OXIDASE"/>
    <property type="match status" value="1"/>
</dbReference>
<dbReference type="SUPFAM" id="SSF51905">
    <property type="entry name" value="FAD/NAD(P)-binding domain"/>
    <property type="match status" value="1"/>
</dbReference>
<proteinExistence type="predicted"/>
<feature type="domain" description="Amine oxidase" evidence="7">
    <location>
        <begin position="95"/>
        <end position="515"/>
    </location>
</feature>
<evidence type="ECO:0000256" key="1">
    <source>
        <dbReference type="ARBA" id="ARBA00001974"/>
    </source>
</evidence>
<dbReference type="Gene3D" id="1.10.3110.10">
    <property type="entry name" value="protoporphyrinogen ix oxidase, domain 3"/>
    <property type="match status" value="1"/>
</dbReference>
<dbReference type="PANTHER" id="PTHR42923:SF3">
    <property type="entry name" value="PROTOPORPHYRINOGEN OXIDASE"/>
    <property type="match status" value="1"/>
</dbReference>
<reference evidence="8 9" key="1">
    <citation type="submission" date="2019-08" db="EMBL/GenBank/DDBJ databases">
        <title>Chromobacterium paludis, a novel bacterium isolated from a Maryland marsh pond.</title>
        <authorList>
            <person name="Blackburn M.B."/>
            <person name="Gundersen-Rindal D.E."/>
        </authorList>
    </citation>
    <scope>NUCLEOTIDE SEQUENCE [LARGE SCALE GENOMIC DNA]</scope>
    <source>
        <strain evidence="9">IIBBL 257-1</strain>
    </source>
</reference>
<protein>
    <submittedName>
        <fullName evidence="8">Protoporphyrinogen oxidase</fullName>
        <ecNumber evidence="8">1.3.3.4</ecNumber>
    </submittedName>
</protein>
<comment type="cofactor">
    <cofactor evidence="1">
        <name>FAD</name>
        <dbReference type="ChEBI" id="CHEBI:57692"/>
    </cofactor>
</comment>
<comment type="pathway">
    <text evidence="6">Porphyrin-containing compound metabolism.</text>
</comment>
<dbReference type="AlphaFoldDB" id="A0A5C1DD82"/>
<evidence type="ECO:0000313" key="9">
    <source>
        <dbReference type="Proteomes" id="UP000322079"/>
    </source>
</evidence>
<dbReference type="InterPro" id="IPR050464">
    <property type="entry name" value="Zeta_carotene_desat/Oxidored"/>
</dbReference>
<dbReference type="Gene3D" id="3.50.50.60">
    <property type="entry name" value="FAD/NAD(P)-binding domain"/>
    <property type="match status" value="1"/>
</dbReference>
<dbReference type="EMBL" id="CP043473">
    <property type="protein sequence ID" value="QEL54684.1"/>
    <property type="molecule type" value="Genomic_DNA"/>
</dbReference>
<evidence type="ECO:0000259" key="7">
    <source>
        <dbReference type="Pfam" id="PF01593"/>
    </source>
</evidence>
<evidence type="ECO:0000256" key="2">
    <source>
        <dbReference type="ARBA" id="ARBA00022630"/>
    </source>
</evidence>
<evidence type="ECO:0000313" key="8">
    <source>
        <dbReference type="EMBL" id="QEL54684.1"/>
    </source>
</evidence>
<dbReference type="NCBIfam" id="TIGR00562">
    <property type="entry name" value="proto_IX_ox"/>
    <property type="match status" value="1"/>
</dbReference>
<dbReference type="InterPro" id="IPR002937">
    <property type="entry name" value="Amino_oxidase"/>
</dbReference>
<name>A0A5C1DD82_9NEIS</name>
<dbReference type="GO" id="GO:0004729">
    <property type="term" value="F:oxygen-dependent protoporphyrinogen oxidase activity"/>
    <property type="evidence" value="ECO:0007669"/>
    <property type="project" value="UniProtKB-EC"/>
</dbReference>
<dbReference type="SUPFAM" id="SSF54373">
    <property type="entry name" value="FAD-linked reductases, C-terminal domain"/>
    <property type="match status" value="1"/>
</dbReference>